<dbReference type="Gene3D" id="2.40.50.100">
    <property type="match status" value="1"/>
</dbReference>
<comment type="similarity">
    <text evidence="2">Belongs to the membrane fusion protein (MFP) (TC 8.A.1) family.</text>
</comment>
<dbReference type="GeneID" id="97140382"/>
<dbReference type="Gene3D" id="2.40.420.20">
    <property type="match status" value="1"/>
</dbReference>
<comment type="subcellular location">
    <subcellularLocation>
        <location evidence="1">Cell envelope</location>
    </subcellularLocation>
</comment>
<dbReference type="Pfam" id="PF25989">
    <property type="entry name" value="YknX_C"/>
    <property type="match status" value="1"/>
</dbReference>
<dbReference type="InterPro" id="IPR059052">
    <property type="entry name" value="HH_YbhG-like"/>
</dbReference>
<dbReference type="InterPro" id="IPR006143">
    <property type="entry name" value="RND_pump_MFP"/>
</dbReference>
<dbReference type="Gene3D" id="2.40.30.170">
    <property type="match status" value="1"/>
</dbReference>
<dbReference type="InterPro" id="IPR058636">
    <property type="entry name" value="Beta-barrel_YknX"/>
</dbReference>
<keyword evidence="6" id="KW-0472">Membrane</keyword>
<dbReference type="EMBL" id="FNDE01000014">
    <property type="protein sequence ID" value="SDH16348.1"/>
    <property type="molecule type" value="Genomic_DNA"/>
</dbReference>
<proteinExistence type="inferred from homology"/>
<dbReference type="AlphaFoldDB" id="A0A1G8A5Z6"/>
<dbReference type="Pfam" id="PF25881">
    <property type="entry name" value="HH_YBHG"/>
    <property type="match status" value="1"/>
</dbReference>
<evidence type="ECO:0000313" key="13">
    <source>
        <dbReference type="Proteomes" id="UP000826616"/>
    </source>
</evidence>
<dbReference type="RefSeq" id="WP_057899822.1">
    <property type="nucleotide sequence ID" value="NZ_CP080764.1"/>
</dbReference>
<evidence type="ECO:0000256" key="3">
    <source>
        <dbReference type="ARBA" id="ARBA00023054"/>
    </source>
</evidence>
<dbReference type="NCBIfam" id="TIGR01730">
    <property type="entry name" value="RND_mfp"/>
    <property type="match status" value="1"/>
</dbReference>
<feature type="domain" description="YknX-like C-terminal permuted SH3-like" evidence="8">
    <location>
        <begin position="390"/>
        <end position="456"/>
    </location>
</feature>
<dbReference type="GO" id="GO:0030313">
    <property type="term" value="C:cell envelope"/>
    <property type="evidence" value="ECO:0007669"/>
    <property type="project" value="UniProtKB-SubCell"/>
</dbReference>
<name>A0A1G8A5Z6_ANETH</name>
<dbReference type="InterPro" id="IPR050465">
    <property type="entry name" value="UPF0194_transport"/>
</dbReference>
<feature type="transmembrane region" description="Helical" evidence="6">
    <location>
        <begin position="5"/>
        <end position="25"/>
    </location>
</feature>
<sequence>MRKKIWIGVITGVIAIGGYIVYSAYVPRSVEGTPVSLATVVQKDMESRIMTTGKVKMEQEMTVYAGASGKIVALHAAEGAPVKKGQILGEIYTEDIKNQLIDIDSQLIDMDEQARDVDNQVADTSAQIAEKKAELAKLQAANDAIEIAKAENGIRQAEQELEQAKREYARIKTLVESGAEKKQELDKASDQIKQAEFKLKTSQYELAEKKKGPKREEVTALLVSIAQLEEKKKRTATKKESIASKKQKIEEKRQQLLAQRNDALIVAPIDGTVLTQKAKAGEYTTKGNELLKVGTTQNIYVEAEIAEADIGKVRVGQKAKLEGGALGKQVAEAHVVSISPVAIEAATQKSGQQSERAKVAVKLALDKPNELLRPGFRIDVTIVHQSAKQALQVPIEAVQKNGGKAFVWINENGLAKKKAVVTGMENELFAEVKQGLKAGTKVITNPGPQLKENEPVMEANVPGEAR</sequence>
<dbReference type="Proteomes" id="UP000826616">
    <property type="component" value="Chromosome"/>
</dbReference>
<dbReference type="PANTHER" id="PTHR32347">
    <property type="entry name" value="EFFLUX SYSTEM COMPONENT YKNX-RELATED"/>
    <property type="match status" value="1"/>
</dbReference>
<evidence type="ECO:0000259" key="7">
    <source>
        <dbReference type="Pfam" id="PF25881"/>
    </source>
</evidence>
<reference evidence="11 12" key="1">
    <citation type="submission" date="2016-10" db="EMBL/GenBank/DDBJ databases">
        <authorList>
            <person name="de Groot N.N."/>
        </authorList>
    </citation>
    <scope>NUCLEOTIDE SEQUENCE [LARGE SCALE GENOMIC DNA]</scope>
    <source>
        <strain evidence="11 12">L 420-91</strain>
    </source>
</reference>
<feature type="domain" description="YbhG-like alpha-helical hairpin" evidence="7">
    <location>
        <begin position="115"/>
        <end position="229"/>
    </location>
</feature>
<feature type="region of interest" description="Disordered" evidence="5">
    <location>
        <begin position="444"/>
        <end position="466"/>
    </location>
</feature>
<dbReference type="GO" id="GO:0022857">
    <property type="term" value="F:transmembrane transporter activity"/>
    <property type="evidence" value="ECO:0007669"/>
    <property type="project" value="InterPro"/>
</dbReference>
<dbReference type="Proteomes" id="UP000198956">
    <property type="component" value="Unassembled WGS sequence"/>
</dbReference>
<accession>A0A1G8A5Z6</accession>
<dbReference type="Pfam" id="PF25990">
    <property type="entry name" value="Beta-barrel_YknX"/>
    <property type="match status" value="1"/>
</dbReference>
<evidence type="ECO:0000256" key="5">
    <source>
        <dbReference type="SAM" id="MobiDB-lite"/>
    </source>
</evidence>
<dbReference type="PANTHER" id="PTHR32347:SF14">
    <property type="entry name" value="EFFLUX SYSTEM COMPONENT YKNX-RELATED"/>
    <property type="match status" value="1"/>
</dbReference>
<evidence type="ECO:0000256" key="6">
    <source>
        <dbReference type="SAM" id="Phobius"/>
    </source>
</evidence>
<evidence type="ECO:0000313" key="11">
    <source>
        <dbReference type="EMBL" id="SDH16348.1"/>
    </source>
</evidence>
<keyword evidence="6" id="KW-1133">Transmembrane helix</keyword>
<evidence type="ECO:0000259" key="9">
    <source>
        <dbReference type="Pfam" id="PF25990"/>
    </source>
</evidence>
<evidence type="ECO:0000256" key="1">
    <source>
        <dbReference type="ARBA" id="ARBA00004196"/>
    </source>
</evidence>
<evidence type="ECO:0000256" key="2">
    <source>
        <dbReference type="ARBA" id="ARBA00009477"/>
    </source>
</evidence>
<organism evidence="11 12">
    <name type="scientific">Aneurinibacillus thermoaerophilus</name>
    <dbReference type="NCBI Taxonomy" id="143495"/>
    <lineage>
        <taxon>Bacteria</taxon>
        <taxon>Bacillati</taxon>
        <taxon>Bacillota</taxon>
        <taxon>Bacilli</taxon>
        <taxon>Bacillales</taxon>
        <taxon>Paenibacillaceae</taxon>
        <taxon>Aneurinibacillus group</taxon>
        <taxon>Aneurinibacillus</taxon>
    </lineage>
</organism>
<dbReference type="OrthoDB" id="85226at2"/>
<dbReference type="InterPro" id="IPR058637">
    <property type="entry name" value="YknX-like_C"/>
</dbReference>
<evidence type="ECO:0000313" key="12">
    <source>
        <dbReference type="Proteomes" id="UP000198956"/>
    </source>
</evidence>
<dbReference type="EMBL" id="CP080764">
    <property type="protein sequence ID" value="QYY43321.1"/>
    <property type="molecule type" value="Genomic_DNA"/>
</dbReference>
<evidence type="ECO:0000313" key="10">
    <source>
        <dbReference type="EMBL" id="QYY43321.1"/>
    </source>
</evidence>
<keyword evidence="6" id="KW-0812">Transmembrane</keyword>
<keyword evidence="13" id="KW-1185">Reference proteome</keyword>
<protein>
    <submittedName>
        <fullName evidence="11">Biotin-lipoyl like</fullName>
    </submittedName>
    <submittedName>
        <fullName evidence="10">Efflux RND transporter periplasmic adaptor subunit</fullName>
    </submittedName>
</protein>
<evidence type="ECO:0000259" key="8">
    <source>
        <dbReference type="Pfam" id="PF25989"/>
    </source>
</evidence>
<gene>
    <name evidence="10" type="ORF">K3F53_03290</name>
    <name evidence="11" type="ORF">SAMN04489735_101429</name>
</gene>
<keyword evidence="3 4" id="KW-0175">Coiled coil</keyword>
<feature type="domain" description="YknX-like beta-barrel" evidence="9">
    <location>
        <begin position="301"/>
        <end position="382"/>
    </location>
</feature>
<evidence type="ECO:0000256" key="4">
    <source>
        <dbReference type="SAM" id="Coils"/>
    </source>
</evidence>
<dbReference type="SUPFAM" id="SSF111369">
    <property type="entry name" value="HlyD-like secretion proteins"/>
    <property type="match status" value="1"/>
</dbReference>
<reference evidence="10 13" key="2">
    <citation type="submission" date="2021-08" db="EMBL/GenBank/DDBJ databases">
        <title>Complete genome sequence of the strain Aneurinibacillus thermoaerophilus CCM 8960.</title>
        <authorList>
            <person name="Musilova J."/>
            <person name="Kourilova X."/>
            <person name="Pernicova I."/>
            <person name="Bezdicek M."/>
            <person name="Lengerova M."/>
            <person name="Obruca S."/>
            <person name="Sedlar K."/>
        </authorList>
    </citation>
    <scope>NUCLEOTIDE SEQUENCE [LARGE SCALE GENOMIC DNA]</scope>
    <source>
        <strain evidence="10 13">CCM 8960</strain>
    </source>
</reference>
<feature type="coiled-coil region" evidence="4">
    <location>
        <begin position="114"/>
        <end position="262"/>
    </location>
</feature>
<dbReference type="GO" id="GO:0016020">
    <property type="term" value="C:membrane"/>
    <property type="evidence" value="ECO:0007669"/>
    <property type="project" value="InterPro"/>
</dbReference>